<evidence type="ECO:0000313" key="2">
    <source>
        <dbReference type="Proteomes" id="UP000652761"/>
    </source>
</evidence>
<keyword evidence="2" id="KW-1185">Reference proteome</keyword>
<dbReference type="Proteomes" id="UP000652761">
    <property type="component" value="Unassembled WGS sequence"/>
</dbReference>
<evidence type="ECO:0000313" key="1">
    <source>
        <dbReference type="EMBL" id="MQM22750.1"/>
    </source>
</evidence>
<organism evidence="1 2">
    <name type="scientific">Colocasia esculenta</name>
    <name type="common">Wild taro</name>
    <name type="synonym">Arum esculentum</name>
    <dbReference type="NCBI Taxonomy" id="4460"/>
    <lineage>
        <taxon>Eukaryota</taxon>
        <taxon>Viridiplantae</taxon>
        <taxon>Streptophyta</taxon>
        <taxon>Embryophyta</taxon>
        <taxon>Tracheophyta</taxon>
        <taxon>Spermatophyta</taxon>
        <taxon>Magnoliopsida</taxon>
        <taxon>Liliopsida</taxon>
        <taxon>Araceae</taxon>
        <taxon>Aroideae</taxon>
        <taxon>Colocasieae</taxon>
        <taxon>Colocasia</taxon>
    </lineage>
</organism>
<gene>
    <name evidence="1" type="ORF">Taro_055807</name>
</gene>
<sequence>MCAACRAWSGFADVRFGKATPEAVAIRRGAAAAVRGDLAFQWCSRRALDATTLHGAGEMSCRSRFACSS</sequence>
<name>A0A843XUP5_COLES</name>
<reference evidence="1" key="1">
    <citation type="submission" date="2017-07" db="EMBL/GenBank/DDBJ databases">
        <title>Taro Niue Genome Assembly and Annotation.</title>
        <authorList>
            <person name="Atibalentja N."/>
            <person name="Keating K."/>
            <person name="Fields C.J."/>
        </authorList>
    </citation>
    <scope>NUCLEOTIDE SEQUENCE</scope>
    <source>
        <strain evidence="1">Niue_2</strain>
        <tissue evidence="1">Leaf</tissue>
    </source>
</reference>
<protein>
    <submittedName>
        <fullName evidence="1">Uncharacterized protein</fullName>
    </submittedName>
</protein>
<dbReference type="EMBL" id="NMUH01013826">
    <property type="protein sequence ID" value="MQM22750.1"/>
    <property type="molecule type" value="Genomic_DNA"/>
</dbReference>
<dbReference type="AlphaFoldDB" id="A0A843XUP5"/>
<accession>A0A843XUP5</accession>
<proteinExistence type="predicted"/>
<comment type="caution">
    <text evidence="1">The sequence shown here is derived from an EMBL/GenBank/DDBJ whole genome shotgun (WGS) entry which is preliminary data.</text>
</comment>